<feature type="region of interest" description="Disordered" evidence="6">
    <location>
        <begin position="97"/>
        <end position="118"/>
    </location>
</feature>
<dbReference type="GO" id="GO:0015174">
    <property type="term" value="F:basic amino acid transmembrane transporter activity"/>
    <property type="evidence" value="ECO:0007669"/>
    <property type="project" value="TreeGrafter"/>
</dbReference>
<evidence type="ECO:0000256" key="2">
    <source>
        <dbReference type="ARBA" id="ARBA00022448"/>
    </source>
</evidence>
<protein>
    <recommendedName>
        <fullName evidence="8">Major facilitator superfamily (MFS) profile domain-containing protein</fullName>
    </recommendedName>
</protein>
<evidence type="ECO:0000259" key="8">
    <source>
        <dbReference type="PROSITE" id="PS50850"/>
    </source>
</evidence>
<name>A0A319EE22_9EURO</name>
<reference evidence="9 10" key="1">
    <citation type="submission" date="2018-02" db="EMBL/GenBank/DDBJ databases">
        <title>The genomes of Aspergillus section Nigri reveals drivers in fungal speciation.</title>
        <authorList>
            <consortium name="DOE Joint Genome Institute"/>
            <person name="Vesth T.C."/>
            <person name="Nybo J."/>
            <person name="Theobald S."/>
            <person name="Brandl J."/>
            <person name="Frisvad J.C."/>
            <person name="Nielsen K.F."/>
            <person name="Lyhne E.K."/>
            <person name="Kogle M.E."/>
            <person name="Kuo A."/>
            <person name="Riley R."/>
            <person name="Clum A."/>
            <person name="Nolan M."/>
            <person name="Lipzen A."/>
            <person name="Salamov A."/>
            <person name="Henrissat B."/>
            <person name="Wiebenga A."/>
            <person name="De vries R.P."/>
            <person name="Grigoriev I.V."/>
            <person name="Mortensen U.H."/>
            <person name="Andersen M.R."/>
            <person name="Baker S.E."/>
        </authorList>
    </citation>
    <scope>NUCLEOTIDE SEQUENCE [LARGE SCALE GENOMIC DNA]</scope>
    <source>
        <strain evidence="9 10">CBS 707.79</strain>
    </source>
</reference>
<feature type="transmembrane region" description="Helical" evidence="7">
    <location>
        <begin position="125"/>
        <end position="144"/>
    </location>
</feature>
<evidence type="ECO:0000313" key="9">
    <source>
        <dbReference type="EMBL" id="PYH99018.1"/>
    </source>
</evidence>
<dbReference type="OrthoDB" id="3437016at2759"/>
<sequence length="265" mass="29247">MSKTLDIISQAPPYGNPLDMLLRPIEKPFKCHLEYCEKLEFGIFISGTHARNREIVYAPDYKMNAPAIPVDHTSLKIKGGEIQESSLYSSKAIRLSDNSSDDTENVHNAMRQESESGARRPQITLPRLSVLLAILWTILSFPILDETMIATLLGPISTSFGALSNLSWIATTYLIGMSAANPISGHLADIFGRRNQPQGISHIDVLTSEFNAVQALDSSMKHIAQEAYRNALHVVFWITTAEMIIAALAASARMQGNKIPESPKR</sequence>
<dbReference type="Gene3D" id="1.20.1720.10">
    <property type="entry name" value="Multidrug resistance protein D"/>
    <property type="match status" value="1"/>
</dbReference>
<keyword evidence="10" id="KW-1185">Reference proteome</keyword>
<dbReference type="EMBL" id="KZ825806">
    <property type="protein sequence ID" value="PYH99018.1"/>
    <property type="molecule type" value="Genomic_DNA"/>
</dbReference>
<feature type="domain" description="Major facilitator superfamily (MFS) profile" evidence="8">
    <location>
        <begin position="131"/>
        <end position="265"/>
    </location>
</feature>
<dbReference type="InterPro" id="IPR020846">
    <property type="entry name" value="MFS_dom"/>
</dbReference>
<evidence type="ECO:0000313" key="10">
    <source>
        <dbReference type="Proteomes" id="UP000247810"/>
    </source>
</evidence>
<accession>A0A319EE22</accession>
<evidence type="ECO:0000256" key="3">
    <source>
        <dbReference type="ARBA" id="ARBA00022692"/>
    </source>
</evidence>
<comment type="subcellular location">
    <subcellularLocation>
        <location evidence="1">Endomembrane system</location>
        <topology evidence="1">Multi-pass membrane protein</topology>
    </subcellularLocation>
</comment>
<feature type="transmembrane region" description="Helical" evidence="7">
    <location>
        <begin position="230"/>
        <end position="252"/>
    </location>
</feature>
<keyword evidence="3 7" id="KW-0812">Transmembrane</keyword>
<dbReference type="GO" id="GO:0000329">
    <property type="term" value="C:fungal-type vacuole membrane"/>
    <property type="evidence" value="ECO:0007669"/>
    <property type="project" value="TreeGrafter"/>
</dbReference>
<evidence type="ECO:0000256" key="6">
    <source>
        <dbReference type="SAM" id="MobiDB-lite"/>
    </source>
</evidence>
<gene>
    <name evidence="9" type="ORF">BO71DRAFT_394799</name>
</gene>
<evidence type="ECO:0000256" key="1">
    <source>
        <dbReference type="ARBA" id="ARBA00004127"/>
    </source>
</evidence>
<keyword evidence="5 7" id="KW-0472">Membrane</keyword>
<dbReference type="VEuPathDB" id="FungiDB:BO71DRAFT_394799"/>
<dbReference type="PANTHER" id="PTHR23501:SF191">
    <property type="entry name" value="VACUOLAR BASIC AMINO ACID TRANSPORTER 4"/>
    <property type="match status" value="1"/>
</dbReference>
<keyword evidence="2" id="KW-0813">Transport</keyword>
<proteinExistence type="predicted"/>
<dbReference type="GO" id="GO:0012505">
    <property type="term" value="C:endomembrane system"/>
    <property type="evidence" value="ECO:0007669"/>
    <property type="project" value="UniProtKB-SubCell"/>
</dbReference>
<keyword evidence="4 7" id="KW-1133">Transmembrane helix</keyword>
<evidence type="ECO:0000256" key="4">
    <source>
        <dbReference type="ARBA" id="ARBA00022989"/>
    </source>
</evidence>
<dbReference type="PANTHER" id="PTHR23501">
    <property type="entry name" value="MAJOR FACILITATOR SUPERFAMILY"/>
    <property type="match status" value="1"/>
</dbReference>
<organism evidence="9 10">
    <name type="scientific">Aspergillus ellipticus CBS 707.79</name>
    <dbReference type="NCBI Taxonomy" id="1448320"/>
    <lineage>
        <taxon>Eukaryota</taxon>
        <taxon>Fungi</taxon>
        <taxon>Dikarya</taxon>
        <taxon>Ascomycota</taxon>
        <taxon>Pezizomycotina</taxon>
        <taxon>Eurotiomycetes</taxon>
        <taxon>Eurotiomycetidae</taxon>
        <taxon>Eurotiales</taxon>
        <taxon>Aspergillaceae</taxon>
        <taxon>Aspergillus</taxon>
        <taxon>Aspergillus subgen. Circumdati</taxon>
    </lineage>
</organism>
<evidence type="ECO:0000256" key="7">
    <source>
        <dbReference type="SAM" id="Phobius"/>
    </source>
</evidence>
<dbReference type="InterPro" id="IPR036259">
    <property type="entry name" value="MFS_trans_sf"/>
</dbReference>
<dbReference type="PROSITE" id="PS50850">
    <property type="entry name" value="MFS"/>
    <property type="match status" value="1"/>
</dbReference>
<evidence type="ECO:0000256" key="5">
    <source>
        <dbReference type="ARBA" id="ARBA00023136"/>
    </source>
</evidence>
<dbReference type="AlphaFoldDB" id="A0A319EE22"/>
<dbReference type="Proteomes" id="UP000247810">
    <property type="component" value="Unassembled WGS sequence"/>
</dbReference>
<dbReference type="SUPFAM" id="SSF103473">
    <property type="entry name" value="MFS general substrate transporter"/>
    <property type="match status" value="1"/>
</dbReference>